<feature type="chain" id="PRO_5045128610" description="Lipoprotein" evidence="1">
    <location>
        <begin position="22"/>
        <end position="139"/>
    </location>
</feature>
<keyword evidence="1" id="KW-0732">Signal</keyword>
<reference evidence="2 3" key="1">
    <citation type="submission" date="2018-02" db="EMBL/GenBank/DDBJ databases">
        <title>Draft genome sequence of Streptococcus oricebi CCUG 70868T type strain.</title>
        <authorList>
            <person name="Mendez V."/>
            <person name="Salva-Serra F."/>
            <person name="Jaen-Luchoro D."/>
            <person name="Gonzales-Siles L."/>
            <person name="Karlsson R."/>
            <person name="Engstrom-Jakobsson H."/>
            <person name="Busquets A."/>
            <person name="Gomila M."/>
            <person name="Pineiro-Iglesias B."/>
            <person name="Bennasar-Figueras A."/>
            <person name="Seeger M."/>
            <person name="Moore E."/>
        </authorList>
    </citation>
    <scope>NUCLEOTIDE SEQUENCE [LARGE SCALE GENOMIC DNA]</scope>
    <source>
        <strain evidence="2 3">CCUG 70868</strain>
    </source>
</reference>
<evidence type="ECO:0008006" key="4">
    <source>
        <dbReference type="Google" id="ProtNLM"/>
    </source>
</evidence>
<gene>
    <name evidence="2" type="ORF">C4K46_04390</name>
</gene>
<proteinExistence type="predicted"/>
<evidence type="ECO:0000313" key="2">
    <source>
        <dbReference type="EMBL" id="MBP2623177.1"/>
    </source>
</evidence>
<name>A0ABS5B2W2_9STRE</name>
<protein>
    <recommendedName>
        <fullName evidence="4">Lipoprotein</fullName>
    </recommendedName>
</protein>
<evidence type="ECO:0000256" key="1">
    <source>
        <dbReference type="SAM" id="SignalP"/>
    </source>
</evidence>
<dbReference type="Proteomes" id="UP001519296">
    <property type="component" value="Unassembled WGS sequence"/>
</dbReference>
<accession>A0ABS5B2W2</accession>
<sequence length="139" mass="15746">MKFLKSLSVLVLAFLFLVACQPNKSKHRDMIHVYDSENQQIMETSNPEALGWFSDMLDEIEGEDGDEITEEMLVELPADAQINYIYDFGGGKEGSSVRFTTYKNYPLVTISNIPAVPEVTLELSDLEADELNHPNTWIK</sequence>
<comment type="caution">
    <text evidence="2">The sequence shown here is derived from an EMBL/GenBank/DDBJ whole genome shotgun (WGS) entry which is preliminary data.</text>
</comment>
<keyword evidence="3" id="KW-1185">Reference proteome</keyword>
<feature type="signal peptide" evidence="1">
    <location>
        <begin position="1"/>
        <end position="21"/>
    </location>
</feature>
<dbReference type="PROSITE" id="PS51257">
    <property type="entry name" value="PROKAR_LIPOPROTEIN"/>
    <property type="match status" value="1"/>
</dbReference>
<dbReference type="EMBL" id="PRDG01000002">
    <property type="protein sequence ID" value="MBP2623177.1"/>
    <property type="molecule type" value="Genomic_DNA"/>
</dbReference>
<evidence type="ECO:0000313" key="3">
    <source>
        <dbReference type="Proteomes" id="UP001519296"/>
    </source>
</evidence>
<organism evidence="2 3">
    <name type="scientific">Streptococcus oricebi</name>
    <dbReference type="NCBI Taxonomy" id="1547447"/>
    <lineage>
        <taxon>Bacteria</taxon>
        <taxon>Bacillati</taxon>
        <taxon>Bacillota</taxon>
        <taxon>Bacilli</taxon>
        <taxon>Lactobacillales</taxon>
        <taxon>Streptococcaceae</taxon>
        <taxon>Streptococcus</taxon>
    </lineage>
</organism>